<dbReference type="GO" id="GO:0016747">
    <property type="term" value="F:acyltransferase activity, transferring groups other than amino-acyl groups"/>
    <property type="evidence" value="ECO:0007669"/>
    <property type="project" value="InterPro"/>
</dbReference>
<accession>A0AB34V8N2</accession>
<evidence type="ECO:0000313" key="4">
    <source>
        <dbReference type="EMBL" id="KTS93872.1"/>
    </source>
</evidence>
<dbReference type="PROSITE" id="PS51186">
    <property type="entry name" value="GNAT"/>
    <property type="match status" value="1"/>
</dbReference>
<dbReference type="EMBL" id="LDSI01000031">
    <property type="protein sequence ID" value="KTS93872.1"/>
    <property type="molecule type" value="Genomic_DNA"/>
</dbReference>
<evidence type="ECO:0000259" key="3">
    <source>
        <dbReference type="PROSITE" id="PS51186"/>
    </source>
</evidence>
<dbReference type="PANTHER" id="PTHR43420">
    <property type="entry name" value="ACETYLTRANSFERASE"/>
    <property type="match status" value="1"/>
</dbReference>
<dbReference type="RefSeq" id="WP_058708678.1">
    <property type="nucleotide sequence ID" value="NZ_LDSI01000031.1"/>
</dbReference>
<dbReference type="SUPFAM" id="SSF55729">
    <property type="entry name" value="Acyl-CoA N-acyltransferases (Nat)"/>
    <property type="match status" value="1"/>
</dbReference>
<dbReference type="PANTHER" id="PTHR43420:SF52">
    <property type="entry name" value="N-ACETYLTRANSFERASE YODP"/>
    <property type="match status" value="1"/>
</dbReference>
<dbReference type="Pfam" id="PF00583">
    <property type="entry name" value="Acetyltransf_1"/>
    <property type="match status" value="1"/>
</dbReference>
<name>A0AB34V8N2_9GAMM</name>
<sequence length="142" mass="16535">MHITYEKLADRHLKEMYEIRFSVTENRLHAHQIRYLQREQALEDIRQGGGWIANVDDEYVGYGLGIYAPDPLIGGLFIKPAFQRLGTGSQLLENITDWFRQQQARSMMLTTDTGSPAERFYEKHGWRAAGTDEYGQRIMRKP</sequence>
<dbReference type="Proteomes" id="UP000072520">
    <property type="component" value="Unassembled WGS sequence"/>
</dbReference>
<evidence type="ECO:0000313" key="5">
    <source>
        <dbReference type="Proteomes" id="UP000072520"/>
    </source>
</evidence>
<proteinExistence type="predicted"/>
<gene>
    <name evidence="4" type="ORF">RSA13_20155</name>
</gene>
<feature type="domain" description="N-acetyltransferase" evidence="3">
    <location>
        <begin position="3"/>
        <end position="142"/>
    </location>
</feature>
<evidence type="ECO:0000256" key="2">
    <source>
        <dbReference type="ARBA" id="ARBA00023315"/>
    </source>
</evidence>
<keyword evidence="2" id="KW-0012">Acyltransferase</keyword>
<dbReference type="Gene3D" id="3.40.630.30">
    <property type="match status" value="1"/>
</dbReference>
<dbReference type="InterPro" id="IPR016181">
    <property type="entry name" value="Acyl_CoA_acyltransferase"/>
</dbReference>
<dbReference type="InterPro" id="IPR050680">
    <property type="entry name" value="YpeA/RimI_acetyltransf"/>
</dbReference>
<evidence type="ECO:0000256" key="1">
    <source>
        <dbReference type="ARBA" id="ARBA00022679"/>
    </source>
</evidence>
<dbReference type="InterPro" id="IPR000182">
    <property type="entry name" value="GNAT_dom"/>
</dbReference>
<comment type="caution">
    <text evidence="4">The sequence shown here is derived from an EMBL/GenBank/DDBJ whole genome shotgun (WGS) entry which is preliminary data.</text>
</comment>
<dbReference type="CDD" id="cd04301">
    <property type="entry name" value="NAT_SF"/>
    <property type="match status" value="1"/>
</dbReference>
<keyword evidence="1" id="KW-0808">Transferase</keyword>
<organism evidence="4 5">
    <name type="scientific">Pantoea stewartii</name>
    <dbReference type="NCBI Taxonomy" id="66269"/>
    <lineage>
        <taxon>Bacteria</taxon>
        <taxon>Pseudomonadati</taxon>
        <taxon>Pseudomonadota</taxon>
        <taxon>Gammaproteobacteria</taxon>
        <taxon>Enterobacterales</taxon>
        <taxon>Erwiniaceae</taxon>
        <taxon>Pantoea</taxon>
    </lineage>
</organism>
<reference evidence="4 5" key="1">
    <citation type="journal article" date="2016" name="Front. Microbiol.">
        <title>Genomic Resource of Rice Seed Associated Bacteria.</title>
        <authorList>
            <person name="Midha S."/>
            <person name="Bansal K."/>
            <person name="Sharma S."/>
            <person name="Kumar N."/>
            <person name="Patil P.P."/>
            <person name="Chaudhry V."/>
            <person name="Patil P.B."/>
        </authorList>
    </citation>
    <scope>NUCLEOTIDE SEQUENCE [LARGE SCALE GENOMIC DNA]</scope>
    <source>
        <strain evidence="4 5">RSA13</strain>
    </source>
</reference>
<protein>
    <submittedName>
        <fullName evidence="4">Acetyltransferase</fullName>
    </submittedName>
</protein>
<dbReference type="AlphaFoldDB" id="A0AB34V8N2"/>